<dbReference type="Gene3D" id="3.40.250.10">
    <property type="entry name" value="Rhodanese-like domain"/>
    <property type="match status" value="1"/>
</dbReference>
<proteinExistence type="predicted"/>
<dbReference type="InterPro" id="IPR036873">
    <property type="entry name" value="Rhodanese-like_dom_sf"/>
</dbReference>
<dbReference type="EMBL" id="JARAWP010000029">
    <property type="protein sequence ID" value="MDX3023832.1"/>
    <property type="molecule type" value="Genomic_DNA"/>
</dbReference>
<evidence type="ECO:0000259" key="2">
    <source>
        <dbReference type="PROSITE" id="PS50206"/>
    </source>
</evidence>
<reference evidence="3 5" key="1">
    <citation type="journal article" date="2023" name="Microb. Genom.">
        <title>Mesoterricola silvestris gen. nov., sp. nov., Mesoterricola sediminis sp. nov., Geothrix oryzae sp. nov., Geothrix edaphica sp. nov., Geothrix rubra sp. nov., and Geothrix limicola sp. nov., six novel members of Acidobacteriota isolated from soils.</title>
        <authorList>
            <person name="Weisberg A.J."/>
            <person name="Pearce E."/>
            <person name="Kramer C.G."/>
            <person name="Chang J.H."/>
            <person name="Clarke C.R."/>
        </authorList>
    </citation>
    <scope>NUCLEOTIDE SEQUENCE</scope>
    <source>
        <strain evidence="4 5">NB05-1H</strain>
        <strain evidence="3">NRRL_B-16521</strain>
    </source>
</reference>
<keyword evidence="5" id="KW-1185">Reference proteome</keyword>
<dbReference type="PROSITE" id="PS00380">
    <property type="entry name" value="RHODANESE_1"/>
    <property type="match status" value="1"/>
</dbReference>
<dbReference type="InterPro" id="IPR001307">
    <property type="entry name" value="Thiosulphate_STrfase_CS"/>
</dbReference>
<dbReference type="AlphaFoldDB" id="A0AAP6EF02"/>
<keyword evidence="1" id="KW-0472">Membrane</keyword>
<dbReference type="Proteomes" id="UP001272987">
    <property type="component" value="Unassembled WGS sequence"/>
</dbReference>
<dbReference type="InterPro" id="IPR052367">
    <property type="entry name" value="Thiosulfate_ST/Rhodanese-like"/>
</dbReference>
<dbReference type="GO" id="GO:0004792">
    <property type="term" value="F:thiosulfate-cyanide sulfurtransferase activity"/>
    <property type="evidence" value="ECO:0007669"/>
    <property type="project" value="InterPro"/>
</dbReference>
<dbReference type="PANTHER" id="PTHR45431:SF3">
    <property type="entry name" value="RHODANESE-LIKE DOMAIN-CONTAINING PROTEIN 15, CHLOROPLASTIC"/>
    <property type="match status" value="1"/>
</dbReference>
<dbReference type="Gene3D" id="6.10.140.1340">
    <property type="match status" value="1"/>
</dbReference>
<evidence type="ECO:0000313" key="4">
    <source>
        <dbReference type="EMBL" id="MDX3023832.1"/>
    </source>
</evidence>
<evidence type="ECO:0000256" key="1">
    <source>
        <dbReference type="SAM" id="Phobius"/>
    </source>
</evidence>
<feature type="domain" description="Rhodanese" evidence="2">
    <location>
        <begin position="19"/>
        <end position="109"/>
    </location>
</feature>
<dbReference type="GeneID" id="69811707"/>
<dbReference type="Pfam" id="PF00581">
    <property type="entry name" value="Rhodanese"/>
    <property type="match status" value="1"/>
</dbReference>
<organism evidence="3 6">
    <name type="scientific">Streptomyces acidiscabies</name>
    <dbReference type="NCBI Taxonomy" id="42234"/>
    <lineage>
        <taxon>Bacteria</taxon>
        <taxon>Bacillati</taxon>
        <taxon>Actinomycetota</taxon>
        <taxon>Actinomycetes</taxon>
        <taxon>Kitasatosporales</taxon>
        <taxon>Streptomycetaceae</taxon>
        <taxon>Streptomyces</taxon>
    </lineage>
</organism>
<gene>
    <name evidence="3" type="ORF">PV399_11885</name>
    <name evidence="4" type="ORF">PV666_39070</name>
</gene>
<feature type="transmembrane region" description="Helical" evidence="1">
    <location>
        <begin position="146"/>
        <end position="170"/>
    </location>
</feature>
<dbReference type="CDD" id="cd00158">
    <property type="entry name" value="RHOD"/>
    <property type="match status" value="1"/>
</dbReference>
<keyword evidence="1" id="KW-1133">Transmembrane helix</keyword>
<name>A0AAP6EF02_9ACTN</name>
<comment type="caution">
    <text evidence="3">The sequence shown here is derived from an EMBL/GenBank/DDBJ whole genome shotgun (WGS) entry which is preliminary data.</text>
</comment>
<evidence type="ECO:0000313" key="3">
    <source>
        <dbReference type="EMBL" id="MDX2960408.1"/>
    </source>
</evidence>
<dbReference type="SMART" id="SM00450">
    <property type="entry name" value="RHOD"/>
    <property type="match status" value="1"/>
</dbReference>
<accession>A0AAP6EF02</accession>
<keyword evidence="1" id="KW-0812">Transmembrane</keyword>
<dbReference type="RefSeq" id="WP_010359297.1">
    <property type="nucleotide sequence ID" value="NZ_BCMK01000108.1"/>
</dbReference>
<dbReference type="Pfam" id="PF11127">
    <property type="entry name" value="YgaP-like_TM"/>
    <property type="match status" value="1"/>
</dbReference>
<dbReference type="InterPro" id="IPR021309">
    <property type="entry name" value="YgaP-like_TM"/>
</dbReference>
<evidence type="ECO:0000313" key="5">
    <source>
        <dbReference type="Proteomes" id="UP001272987"/>
    </source>
</evidence>
<dbReference type="EMBL" id="JARAWC010000007">
    <property type="protein sequence ID" value="MDX2960408.1"/>
    <property type="molecule type" value="Genomic_DNA"/>
</dbReference>
<evidence type="ECO:0000313" key="6">
    <source>
        <dbReference type="Proteomes" id="UP001282288"/>
    </source>
</evidence>
<protein>
    <submittedName>
        <fullName evidence="3">Rhodanese-like domain-containing protein</fullName>
    </submittedName>
</protein>
<feature type="transmembrane region" description="Helical" evidence="1">
    <location>
        <begin position="122"/>
        <end position="140"/>
    </location>
</feature>
<sequence length="195" mass="20103">MSITEAATTVLNPGEAYARLGDFAVVDVRTPGEYAGGHVPGALNIPLDHLAETLPDLREAASRGALLVVCASGNRSSQACDLLAEHGIPAVNLAGGTTAWVAQGHPLSESDGRRTWSMERQVRFTAGATVLAGLALGAVTHRSFRLLSAGIASGLVFSAVTDTCGMAAVLGKLPHNRPAGADLDAVRAALRTRTR</sequence>
<dbReference type="InterPro" id="IPR001763">
    <property type="entry name" value="Rhodanese-like_dom"/>
</dbReference>
<dbReference type="Proteomes" id="UP001282288">
    <property type="component" value="Unassembled WGS sequence"/>
</dbReference>
<dbReference type="PROSITE" id="PS50206">
    <property type="entry name" value="RHODANESE_3"/>
    <property type="match status" value="1"/>
</dbReference>
<dbReference type="PANTHER" id="PTHR45431">
    <property type="entry name" value="RHODANESE-LIKE DOMAIN-CONTAINING PROTEIN 15, CHLOROPLASTIC"/>
    <property type="match status" value="1"/>
</dbReference>
<dbReference type="SUPFAM" id="SSF52821">
    <property type="entry name" value="Rhodanese/Cell cycle control phosphatase"/>
    <property type="match status" value="1"/>
</dbReference>